<keyword evidence="3" id="KW-1185">Reference proteome</keyword>
<evidence type="ECO:0000313" key="3">
    <source>
        <dbReference type="Proteomes" id="UP000019484"/>
    </source>
</evidence>
<evidence type="ECO:0000313" key="2">
    <source>
        <dbReference type="EMBL" id="EXJ90976.1"/>
    </source>
</evidence>
<dbReference type="EMBL" id="AMWN01000003">
    <property type="protein sequence ID" value="EXJ90976.1"/>
    <property type="molecule type" value="Genomic_DNA"/>
</dbReference>
<dbReference type="Proteomes" id="UP000019484">
    <property type="component" value="Unassembled WGS sequence"/>
</dbReference>
<feature type="chain" id="PRO_5004934631" evidence="1">
    <location>
        <begin position="18"/>
        <end position="239"/>
    </location>
</feature>
<dbReference type="HOGENOM" id="CLU_093550_1_1_1"/>
<comment type="caution">
    <text evidence="2">The sequence shown here is derived from an EMBL/GenBank/DDBJ whole genome shotgun (WGS) entry which is preliminary data.</text>
</comment>
<dbReference type="GeneID" id="19158969"/>
<dbReference type="AlphaFoldDB" id="W9YP23"/>
<name>W9YP23_9EURO</name>
<dbReference type="OrthoDB" id="4160690at2759"/>
<dbReference type="eggNOG" id="ENOG502SRM6">
    <property type="taxonomic scope" value="Eukaryota"/>
</dbReference>
<protein>
    <submittedName>
        <fullName evidence="2">Uncharacterized protein</fullName>
    </submittedName>
</protein>
<sequence>MHITGTTLLAFATLSLGLSIPEDLEDVFRFVKRQDLSPGSPLYECHAHCGGVIVDARTTNYCTNATYTTDLADCMDCALTYDIWQYYGTDVAKAAEACGDNATPSPSTATAPAAATTAVASSAAAPPSSSAAVTSPAAAPASSSIATTSSAAAAAATSSVVSTSAPAAPASSSVAAWSSASASATYAISSAAATAPTSVAATTTGVAPISTYTGAAARLGSENLLVLAAIGAAIGGLAY</sequence>
<accession>W9YP23</accession>
<organism evidence="2 3">
    <name type="scientific">Capronia coronata CBS 617.96</name>
    <dbReference type="NCBI Taxonomy" id="1182541"/>
    <lineage>
        <taxon>Eukaryota</taxon>
        <taxon>Fungi</taxon>
        <taxon>Dikarya</taxon>
        <taxon>Ascomycota</taxon>
        <taxon>Pezizomycotina</taxon>
        <taxon>Eurotiomycetes</taxon>
        <taxon>Chaetothyriomycetidae</taxon>
        <taxon>Chaetothyriales</taxon>
        <taxon>Herpotrichiellaceae</taxon>
        <taxon>Capronia</taxon>
    </lineage>
</organism>
<dbReference type="RefSeq" id="XP_007723170.1">
    <property type="nucleotide sequence ID" value="XM_007724980.1"/>
</dbReference>
<proteinExistence type="predicted"/>
<evidence type="ECO:0000256" key="1">
    <source>
        <dbReference type="SAM" id="SignalP"/>
    </source>
</evidence>
<gene>
    <name evidence="2" type="ORF">A1O1_04083</name>
</gene>
<keyword evidence="1" id="KW-0732">Signal</keyword>
<feature type="signal peptide" evidence="1">
    <location>
        <begin position="1"/>
        <end position="17"/>
    </location>
</feature>
<reference evidence="2 3" key="1">
    <citation type="submission" date="2013-03" db="EMBL/GenBank/DDBJ databases">
        <title>The Genome Sequence of Capronia coronata CBS 617.96.</title>
        <authorList>
            <consortium name="The Broad Institute Genomics Platform"/>
            <person name="Cuomo C."/>
            <person name="de Hoog S."/>
            <person name="Gorbushina A."/>
            <person name="Walker B."/>
            <person name="Young S.K."/>
            <person name="Zeng Q."/>
            <person name="Gargeya S."/>
            <person name="Fitzgerald M."/>
            <person name="Haas B."/>
            <person name="Abouelleil A."/>
            <person name="Allen A.W."/>
            <person name="Alvarado L."/>
            <person name="Arachchi H.M."/>
            <person name="Berlin A.M."/>
            <person name="Chapman S.B."/>
            <person name="Gainer-Dewar J."/>
            <person name="Goldberg J."/>
            <person name="Griggs A."/>
            <person name="Gujja S."/>
            <person name="Hansen M."/>
            <person name="Howarth C."/>
            <person name="Imamovic A."/>
            <person name="Ireland A."/>
            <person name="Larimer J."/>
            <person name="McCowan C."/>
            <person name="Murphy C."/>
            <person name="Pearson M."/>
            <person name="Poon T.W."/>
            <person name="Priest M."/>
            <person name="Roberts A."/>
            <person name="Saif S."/>
            <person name="Shea T."/>
            <person name="Sisk P."/>
            <person name="Sykes S."/>
            <person name="Wortman J."/>
            <person name="Nusbaum C."/>
            <person name="Birren B."/>
        </authorList>
    </citation>
    <scope>NUCLEOTIDE SEQUENCE [LARGE SCALE GENOMIC DNA]</scope>
    <source>
        <strain evidence="2 3">CBS 617.96</strain>
    </source>
</reference>
<dbReference type="STRING" id="1182541.W9YP23"/>